<evidence type="ECO:0000313" key="3">
    <source>
        <dbReference type="Proteomes" id="UP000176484"/>
    </source>
</evidence>
<evidence type="ECO:0000256" key="1">
    <source>
        <dbReference type="RuleBase" id="RU367016"/>
    </source>
</evidence>
<dbReference type="PANTHER" id="PTHR30353">
    <property type="entry name" value="INNER MEMBRANE PROTEIN DEDA-RELATED"/>
    <property type="match status" value="1"/>
</dbReference>
<sequence length="202" mass="23790">MHTVNLLTNLVENHQVLAYVVIYFGLIFEGEIFVISTGILAQLGALNVWFSLLFILLGGLSKTVLGYALGKFLYKKFNHHRVFNYIQRRVYGVLPRFKVKPFWSIFISKFIMGANYLVVIFSGYENVDYKKYLKAEVSSTLIWAPFMLSIGYFFGYTALHITREIWKFSMVVLIMFIIFILFDKFISWLFELFEEYYHGNKQ</sequence>
<feature type="transmembrane region" description="Helical" evidence="1">
    <location>
        <begin position="171"/>
        <end position="190"/>
    </location>
</feature>
<evidence type="ECO:0008006" key="4">
    <source>
        <dbReference type="Google" id="ProtNLM"/>
    </source>
</evidence>
<keyword evidence="1" id="KW-1003">Cell membrane</keyword>
<evidence type="ECO:0000313" key="2">
    <source>
        <dbReference type="EMBL" id="OGI46277.1"/>
    </source>
</evidence>
<dbReference type="InterPro" id="IPR032818">
    <property type="entry name" value="DedA-like"/>
</dbReference>
<feature type="transmembrane region" description="Helical" evidence="1">
    <location>
        <begin position="141"/>
        <end position="159"/>
    </location>
</feature>
<comment type="caution">
    <text evidence="2">The sequence shown here is derived from an EMBL/GenBank/DDBJ whole genome shotgun (WGS) entry which is preliminary data.</text>
</comment>
<accession>A0A1F6TMB1</accession>
<feature type="transmembrane region" description="Helical" evidence="1">
    <location>
        <begin position="16"/>
        <end position="42"/>
    </location>
</feature>
<protein>
    <recommendedName>
        <fullName evidence="4">DedA family protein</fullName>
    </recommendedName>
</protein>
<proteinExistence type="inferred from homology"/>
<dbReference type="EMBL" id="MFTD01000025">
    <property type="protein sequence ID" value="OGI46277.1"/>
    <property type="molecule type" value="Genomic_DNA"/>
</dbReference>
<dbReference type="AlphaFoldDB" id="A0A1F6TMB1"/>
<keyword evidence="1" id="KW-1133">Transmembrane helix</keyword>
<dbReference type="Proteomes" id="UP000176484">
    <property type="component" value="Unassembled WGS sequence"/>
</dbReference>
<keyword evidence="1" id="KW-0472">Membrane</keyword>
<dbReference type="GO" id="GO:0005886">
    <property type="term" value="C:plasma membrane"/>
    <property type="evidence" value="ECO:0007669"/>
    <property type="project" value="UniProtKB-SubCell"/>
</dbReference>
<name>A0A1F6TMB1_9BACT</name>
<feature type="transmembrane region" description="Helical" evidence="1">
    <location>
        <begin position="48"/>
        <end position="69"/>
    </location>
</feature>
<reference evidence="2 3" key="1">
    <citation type="journal article" date="2016" name="Nat. Commun.">
        <title>Thousands of microbial genomes shed light on interconnected biogeochemical processes in an aquifer system.</title>
        <authorList>
            <person name="Anantharaman K."/>
            <person name="Brown C.T."/>
            <person name="Hug L.A."/>
            <person name="Sharon I."/>
            <person name="Castelle C.J."/>
            <person name="Probst A.J."/>
            <person name="Thomas B.C."/>
            <person name="Singh A."/>
            <person name="Wilkins M.J."/>
            <person name="Karaoz U."/>
            <person name="Brodie E.L."/>
            <person name="Williams K.H."/>
            <person name="Hubbard S.S."/>
            <person name="Banfield J.F."/>
        </authorList>
    </citation>
    <scope>NUCLEOTIDE SEQUENCE [LARGE SCALE GENOMIC DNA]</scope>
</reference>
<organism evidence="2 3">
    <name type="scientific">Candidatus Nomurabacteria bacterium GWB1_40_6</name>
    <dbReference type="NCBI Taxonomy" id="1801727"/>
    <lineage>
        <taxon>Bacteria</taxon>
        <taxon>Candidatus Nomuraibacteriota</taxon>
    </lineage>
</organism>
<comment type="subcellular location">
    <subcellularLocation>
        <location evidence="1">Cell membrane</location>
        <topology evidence="1">Multi-pass membrane protein</topology>
    </subcellularLocation>
</comment>
<comment type="similarity">
    <text evidence="1">Belongs to the DedA family.</text>
</comment>
<gene>
    <name evidence="2" type="ORF">A2121_01525</name>
</gene>
<keyword evidence="1" id="KW-0812">Transmembrane</keyword>
<feature type="transmembrane region" description="Helical" evidence="1">
    <location>
        <begin position="102"/>
        <end position="121"/>
    </location>
</feature>
<dbReference type="PANTHER" id="PTHR30353:SF15">
    <property type="entry name" value="INNER MEMBRANE PROTEIN YABI"/>
    <property type="match status" value="1"/>
</dbReference>